<dbReference type="RefSeq" id="WP_125010737.1">
    <property type="nucleotide sequence ID" value="NZ_BHZK01000001.1"/>
</dbReference>
<organism evidence="1 2">
    <name type="scientific">Parageobacillus thermoglucosidasius</name>
    <name type="common">Geobacillus thermoglucosidasius</name>
    <dbReference type="NCBI Taxonomy" id="1426"/>
    <lineage>
        <taxon>Bacteria</taxon>
        <taxon>Bacillati</taxon>
        <taxon>Bacillota</taxon>
        <taxon>Bacilli</taxon>
        <taxon>Bacillales</taxon>
        <taxon>Anoxybacillaceae</taxon>
        <taxon>Parageobacillus</taxon>
    </lineage>
</organism>
<reference evidence="1" key="1">
    <citation type="submission" date="2020-10" db="EMBL/GenBank/DDBJ databases">
        <authorList>
            <person name="Delgado J.A."/>
            <person name="Gonzalez J.M."/>
        </authorList>
    </citation>
    <scope>NUCLEOTIDE SEQUENCE</scope>
    <source>
        <strain evidence="1">23.6</strain>
    </source>
</reference>
<dbReference type="EMBL" id="CP063414">
    <property type="protein sequence ID" value="UOE76473.1"/>
    <property type="molecule type" value="Genomic_DNA"/>
</dbReference>
<name>A0AB38QYN4_PARTM</name>
<accession>A0AB38QYN4</accession>
<gene>
    <name evidence="1" type="ORF">IMI45_00605</name>
</gene>
<proteinExistence type="predicted"/>
<dbReference type="AlphaFoldDB" id="A0AB38QYN4"/>
<dbReference type="Proteomes" id="UP001058458">
    <property type="component" value="Chromosome"/>
</dbReference>
<evidence type="ECO:0000313" key="1">
    <source>
        <dbReference type="EMBL" id="UOE76473.1"/>
    </source>
</evidence>
<evidence type="ECO:0008006" key="3">
    <source>
        <dbReference type="Google" id="ProtNLM"/>
    </source>
</evidence>
<sequence>MQKKAWGIGAILFLPLPYRYHPSIVLRKFSTPLILKKLQTHEACKNNKRTGLTNSGVPVRFALYESFIEQAKRTTAPPNSEWQFASLPLGVS</sequence>
<protein>
    <recommendedName>
        <fullName evidence="3">Secreted protein</fullName>
    </recommendedName>
</protein>
<evidence type="ECO:0000313" key="2">
    <source>
        <dbReference type="Proteomes" id="UP001058458"/>
    </source>
</evidence>